<accession>A0A9P3HHD9</accession>
<reference evidence="3" key="1">
    <citation type="submission" date="2021-11" db="EMBL/GenBank/DDBJ databases">
        <authorList>
            <person name="Herlambang A."/>
            <person name="Guo Y."/>
            <person name="Takashima Y."/>
            <person name="Nishizawa T."/>
        </authorList>
    </citation>
    <scope>NUCLEOTIDE SEQUENCE</scope>
    <source>
        <strain evidence="3">E1425</strain>
    </source>
</reference>
<feature type="compositionally biased region" description="Low complexity" evidence="1">
    <location>
        <begin position="382"/>
        <end position="401"/>
    </location>
</feature>
<dbReference type="EMBL" id="BQFW01000012">
    <property type="protein sequence ID" value="GJJ76473.1"/>
    <property type="molecule type" value="Genomic_DNA"/>
</dbReference>
<dbReference type="OrthoDB" id="10265971at2759"/>
<reference evidence="3" key="2">
    <citation type="journal article" date="2022" name="Microbiol. Resour. Announc.">
        <title>Whole-Genome Sequence of Entomortierella parvispora E1425, a Mucoromycotan Fungus Associated with Burkholderiaceae-Related Endosymbiotic Bacteria.</title>
        <authorList>
            <person name="Herlambang A."/>
            <person name="Guo Y."/>
            <person name="Takashima Y."/>
            <person name="Narisawa K."/>
            <person name="Ohta H."/>
            <person name="Nishizawa T."/>
        </authorList>
    </citation>
    <scope>NUCLEOTIDE SEQUENCE</scope>
    <source>
        <strain evidence="3">E1425</strain>
    </source>
</reference>
<sequence length="901" mass="100178">MSSHRQVVYQLCSIHCWTSEELRAMDGAIRNIEDQTESTIVYLNDKKRFKITGADSQKQHSALSALSDMLNHKMPAIINLSEVPYDRLGMSEGNSMTSTPNSNHLQGTIITTEDLSAALRAATLEDATPATPPQDEEFMRMFRVSDEVEDEEKMYYQEKSQKHDLPTIIAESHGCTAEVSGPGEPRTVTIIGKDKANVDICLRQMEEMQVYYLRKPFMKQKVALFYGNPTEIYRVRFQLLSEHPFHSTRTTIFPTSANMKEPKNYCIAVKATYDQMQGVWAISNRRSPPPSRATVQAPSPARGQSRSQSPAAQNYGGQWQNANSFEAKPSMWSTARPSASPASSSPRSSPQPWGRPGPASARRPSTPRAASDWSSFPDEGLDASSSSSDWPTPSSETPSWANTVTEGLASNPFGTPSRAPSVVRTMRQSEWPAPSFDTRGDGDFPSLATAKPRAQKSGMPKLPPVRIVTPDPAVGNLLDLGSSSQAPSPPPPQAIPGMSAAVSNRPLVFGEEDFAFLESKTANSRSMGANTPNATSSSSRSATVNTLNAAAPRLRDPVKEEEDKRREVRRMTLQQASPGEGNAVKEFIDGERAFNLRRQAESIRACLDELRGQRKEIRLIGRLGLSLFPKDSSLANKVFECSELHLSRPDFSPIATTSLENIESLFGYLGHPTVDTAQYEVFCNSRNNPNVRWTETLITVPSNKAVLDRVVHPWETLGEVTWNGLDRDLDFELLLQAREGISRNLTTALGRTDVKPYKDFQKKLSLGTKNSHITCRDIEDYLEVLQIVFRESKHFDRKDGSGCIIVVHRVEELQLTRERELGLVKGMTRGRGKTWYEVEVHCEMINKRLKSNLTITPGLVADWEAGDLLGDVILNPTDRPLVRMVQNLMELANECQQKFAY</sequence>
<comment type="caution">
    <text evidence="3">The sequence shown here is derived from an EMBL/GenBank/DDBJ whole genome shotgun (WGS) entry which is preliminary data.</text>
</comment>
<dbReference type="InterPro" id="IPR057227">
    <property type="entry name" value="DUF7905"/>
</dbReference>
<keyword evidence="4" id="KW-1185">Reference proteome</keyword>
<evidence type="ECO:0000256" key="1">
    <source>
        <dbReference type="SAM" id="MobiDB-lite"/>
    </source>
</evidence>
<evidence type="ECO:0000313" key="3">
    <source>
        <dbReference type="EMBL" id="GJJ76473.1"/>
    </source>
</evidence>
<feature type="domain" description="DUF7905" evidence="2">
    <location>
        <begin position="595"/>
        <end position="869"/>
    </location>
</feature>
<protein>
    <recommendedName>
        <fullName evidence="2">DUF7905 domain-containing protein</fullName>
    </recommendedName>
</protein>
<feature type="compositionally biased region" description="Polar residues" evidence="1">
    <location>
        <begin position="293"/>
        <end position="317"/>
    </location>
</feature>
<name>A0A9P3HHD9_9FUNG</name>
<feature type="region of interest" description="Disordered" evidence="1">
    <location>
        <begin position="283"/>
        <end position="317"/>
    </location>
</feature>
<dbReference type="AlphaFoldDB" id="A0A9P3HHD9"/>
<organism evidence="3 4">
    <name type="scientific">Entomortierella parvispora</name>
    <dbReference type="NCBI Taxonomy" id="205924"/>
    <lineage>
        <taxon>Eukaryota</taxon>
        <taxon>Fungi</taxon>
        <taxon>Fungi incertae sedis</taxon>
        <taxon>Mucoromycota</taxon>
        <taxon>Mortierellomycotina</taxon>
        <taxon>Mortierellomycetes</taxon>
        <taxon>Mortierellales</taxon>
        <taxon>Mortierellaceae</taxon>
        <taxon>Entomortierella</taxon>
    </lineage>
</organism>
<dbReference type="Proteomes" id="UP000827284">
    <property type="component" value="Unassembled WGS sequence"/>
</dbReference>
<dbReference type="Pfam" id="PF25482">
    <property type="entry name" value="DUF7905"/>
    <property type="match status" value="1"/>
</dbReference>
<gene>
    <name evidence="3" type="ORF">EMPS_08832</name>
</gene>
<proteinExistence type="predicted"/>
<feature type="compositionally biased region" description="Polar residues" evidence="1">
    <location>
        <begin position="520"/>
        <end position="548"/>
    </location>
</feature>
<feature type="region of interest" description="Disordered" evidence="1">
    <location>
        <begin position="329"/>
        <end position="465"/>
    </location>
</feature>
<evidence type="ECO:0000259" key="2">
    <source>
        <dbReference type="Pfam" id="PF25482"/>
    </source>
</evidence>
<evidence type="ECO:0000313" key="4">
    <source>
        <dbReference type="Proteomes" id="UP000827284"/>
    </source>
</evidence>
<feature type="region of interest" description="Disordered" evidence="1">
    <location>
        <begin position="520"/>
        <end position="551"/>
    </location>
</feature>
<feature type="compositionally biased region" description="Low complexity" evidence="1">
    <location>
        <begin position="335"/>
        <end position="371"/>
    </location>
</feature>